<accession>A0A563VWI9</accession>
<evidence type="ECO:0000313" key="1">
    <source>
        <dbReference type="EMBL" id="VEP15786.1"/>
    </source>
</evidence>
<dbReference type="AlphaFoldDB" id="A0A563VWI9"/>
<gene>
    <name evidence="1" type="ORF">H1P_3700003</name>
</gene>
<dbReference type="EMBL" id="CAACVJ010000302">
    <property type="protein sequence ID" value="VEP15786.1"/>
    <property type="molecule type" value="Genomic_DNA"/>
</dbReference>
<dbReference type="Proteomes" id="UP000320055">
    <property type="component" value="Unassembled WGS sequence"/>
</dbReference>
<organism evidence="1 2">
    <name type="scientific">Hyella patelloides LEGE 07179</name>
    <dbReference type="NCBI Taxonomy" id="945734"/>
    <lineage>
        <taxon>Bacteria</taxon>
        <taxon>Bacillati</taxon>
        <taxon>Cyanobacteriota</taxon>
        <taxon>Cyanophyceae</taxon>
        <taxon>Pleurocapsales</taxon>
        <taxon>Hyellaceae</taxon>
        <taxon>Hyella</taxon>
    </lineage>
</organism>
<proteinExistence type="predicted"/>
<reference evidence="1 2" key="1">
    <citation type="submission" date="2019-01" db="EMBL/GenBank/DDBJ databases">
        <authorList>
            <person name="Brito A."/>
        </authorList>
    </citation>
    <scope>NUCLEOTIDE SEQUENCE [LARGE SCALE GENOMIC DNA]</scope>
    <source>
        <strain evidence="1">1</strain>
    </source>
</reference>
<evidence type="ECO:0000313" key="2">
    <source>
        <dbReference type="Proteomes" id="UP000320055"/>
    </source>
</evidence>
<keyword evidence="2" id="KW-1185">Reference proteome</keyword>
<sequence>MQIFLLYKLWSGSTFEKALFYRGKCKKVMLQRLLKHLFD</sequence>
<protein>
    <submittedName>
        <fullName evidence="1">Uncharacterized protein</fullName>
    </submittedName>
</protein>
<name>A0A563VWI9_9CYAN</name>